<dbReference type="Proteomes" id="UP000789366">
    <property type="component" value="Unassembled WGS sequence"/>
</dbReference>
<feature type="non-terminal residue" evidence="1">
    <location>
        <position position="1"/>
    </location>
</feature>
<gene>
    <name evidence="1" type="ORF">SPELUC_LOCUS17306</name>
</gene>
<sequence>DHKHDFEFAHTDTTVTVESIFLLKGVLEDCVTEINLFYLALL</sequence>
<accession>A0ACA9RGG0</accession>
<keyword evidence="2" id="KW-1185">Reference proteome</keyword>
<feature type="non-terminal residue" evidence="1">
    <location>
        <position position="42"/>
    </location>
</feature>
<name>A0ACA9RGG0_9GLOM</name>
<protein>
    <submittedName>
        <fullName evidence="1">10180_t:CDS:1</fullName>
    </submittedName>
</protein>
<organism evidence="1 2">
    <name type="scientific">Cetraspora pellucida</name>
    <dbReference type="NCBI Taxonomy" id="1433469"/>
    <lineage>
        <taxon>Eukaryota</taxon>
        <taxon>Fungi</taxon>
        <taxon>Fungi incertae sedis</taxon>
        <taxon>Mucoromycota</taxon>
        <taxon>Glomeromycotina</taxon>
        <taxon>Glomeromycetes</taxon>
        <taxon>Diversisporales</taxon>
        <taxon>Gigasporaceae</taxon>
        <taxon>Cetraspora</taxon>
    </lineage>
</organism>
<dbReference type="EMBL" id="CAJVPW010069991">
    <property type="protein sequence ID" value="CAG8791874.1"/>
    <property type="molecule type" value="Genomic_DNA"/>
</dbReference>
<comment type="caution">
    <text evidence="1">The sequence shown here is derived from an EMBL/GenBank/DDBJ whole genome shotgun (WGS) entry which is preliminary data.</text>
</comment>
<evidence type="ECO:0000313" key="1">
    <source>
        <dbReference type="EMBL" id="CAG8791874.1"/>
    </source>
</evidence>
<proteinExistence type="predicted"/>
<evidence type="ECO:0000313" key="2">
    <source>
        <dbReference type="Proteomes" id="UP000789366"/>
    </source>
</evidence>
<reference evidence="1" key="1">
    <citation type="submission" date="2021-06" db="EMBL/GenBank/DDBJ databases">
        <authorList>
            <person name="Kallberg Y."/>
            <person name="Tangrot J."/>
            <person name="Rosling A."/>
        </authorList>
    </citation>
    <scope>NUCLEOTIDE SEQUENCE</scope>
    <source>
        <strain evidence="1">28 12/20/2015</strain>
    </source>
</reference>